<keyword evidence="5" id="KW-1133">Transmembrane helix</keyword>
<evidence type="ECO:0000256" key="3">
    <source>
        <dbReference type="ARBA" id="ARBA00022801"/>
    </source>
</evidence>
<comment type="caution">
    <text evidence="7">The sequence shown here is derived from an EMBL/GenBank/DDBJ whole genome shotgun (WGS) entry which is preliminary data.</text>
</comment>
<evidence type="ECO:0000256" key="5">
    <source>
        <dbReference type="SAM" id="Phobius"/>
    </source>
</evidence>
<dbReference type="AlphaFoldDB" id="A0A645E167"/>
<dbReference type="GO" id="GO:0006508">
    <property type="term" value="P:proteolysis"/>
    <property type="evidence" value="ECO:0007669"/>
    <property type="project" value="UniProtKB-KW"/>
</dbReference>
<dbReference type="EMBL" id="VSSQ01041648">
    <property type="protein sequence ID" value="MPM95118.1"/>
    <property type="molecule type" value="Genomic_DNA"/>
</dbReference>
<dbReference type="InterPro" id="IPR000064">
    <property type="entry name" value="NLP_P60_dom"/>
</dbReference>
<organism evidence="7">
    <name type="scientific">bioreactor metagenome</name>
    <dbReference type="NCBI Taxonomy" id="1076179"/>
    <lineage>
        <taxon>unclassified sequences</taxon>
        <taxon>metagenomes</taxon>
        <taxon>ecological metagenomes</taxon>
    </lineage>
</organism>
<dbReference type="Gene3D" id="3.90.1720.10">
    <property type="entry name" value="endopeptidase domain like (from Nostoc punctiforme)"/>
    <property type="match status" value="1"/>
</dbReference>
<keyword evidence="4" id="KW-0788">Thiol protease</keyword>
<keyword evidence="2" id="KW-0645">Protease</keyword>
<dbReference type="SUPFAM" id="SSF54001">
    <property type="entry name" value="Cysteine proteinases"/>
    <property type="match status" value="1"/>
</dbReference>
<dbReference type="PROSITE" id="PS51257">
    <property type="entry name" value="PROKAR_LIPOPROTEIN"/>
    <property type="match status" value="1"/>
</dbReference>
<dbReference type="GO" id="GO:0008234">
    <property type="term" value="F:cysteine-type peptidase activity"/>
    <property type="evidence" value="ECO:0007669"/>
    <property type="project" value="UniProtKB-KW"/>
</dbReference>
<reference evidence="7" key="1">
    <citation type="submission" date="2019-08" db="EMBL/GenBank/DDBJ databases">
        <authorList>
            <person name="Kucharzyk K."/>
            <person name="Murdoch R.W."/>
            <person name="Higgins S."/>
            <person name="Loffler F."/>
        </authorList>
    </citation>
    <scope>NUCLEOTIDE SEQUENCE</scope>
</reference>
<dbReference type="InterPro" id="IPR051202">
    <property type="entry name" value="Peptidase_C40"/>
</dbReference>
<accession>A0A645E167</accession>
<dbReference type="PANTHER" id="PTHR47053:SF1">
    <property type="entry name" value="MUREIN DD-ENDOPEPTIDASE MEPH-RELATED"/>
    <property type="match status" value="1"/>
</dbReference>
<dbReference type="Pfam" id="PF00877">
    <property type="entry name" value="NLPC_P60"/>
    <property type="match status" value="1"/>
</dbReference>
<evidence type="ECO:0000259" key="6">
    <source>
        <dbReference type="PROSITE" id="PS51935"/>
    </source>
</evidence>
<keyword evidence="5" id="KW-0812">Transmembrane</keyword>
<comment type="similarity">
    <text evidence="1">Belongs to the peptidase C40 family.</text>
</comment>
<evidence type="ECO:0000313" key="7">
    <source>
        <dbReference type="EMBL" id="MPM95118.1"/>
    </source>
</evidence>
<dbReference type="PROSITE" id="PS51935">
    <property type="entry name" value="NLPC_P60"/>
    <property type="match status" value="1"/>
</dbReference>
<protein>
    <recommendedName>
        <fullName evidence="6">NlpC/P60 domain-containing protein</fullName>
    </recommendedName>
</protein>
<name>A0A645E167_9ZZZZ</name>
<dbReference type="PANTHER" id="PTHR47053">
    <property type="entry name" value="MUREIN DD-ENDOPEPTIDASE MEPH-RELATED"/>
    <property type="match status" value="1"/>
</dbReference>
<evidence type="ECO:0000256" key="1">
    <source>
        <dbReference type="ARBA" id="ARBA00007074"/>
    </source>
</evidence>
<keyword evidence="3" id="KW-0378">Hydrolase</keyword>
<feature type="transmembrane region" description="Helical" evidence="5">
    <location>
        <begin position="12"/>
        <end position="29"/>
    </location>
</feature>
<keyword evidence="5" id="KW-0472">Membrane</keyword>
<evidence type="ECO:0000256" key="4">
    <source>
        <dbReference type="ARBA" id="ARBA00022807"/>
    </source>
</evidence>
<sequence length="203" mass="22457">MRSYFNRTSCSQVYILIIFVLATILFLGGCQSTIRFSSNHIESADTVLNKSRIKNVSPQKNVTNKSDTSDNSNKIIYSGASFNNYSNRIVSIAQNWIGTPYLYGGNTRAGVDCSGFVKNVYSELGIELPRTSASQYTFATSITNPDVGDLVFFKKQDRIYHVGIYLGNDQIIHASSGKGVIIQTMRGNSLEKNHAGYGRVVKK</sequence>
<proteinExistence type="inferred from homology"/>
<dbReference type="InterPro" id="IPR038765">
    <property type="entry name" value="Papain-like_cys_pep_sf"/>
</dbReference>
<feature type="domain" description="NlpC/P60" evidence="6">
    <location>
        <begin position="83"/>
        <end position="202"/>
    </location>
</feature>
<gene>
    <name evidence="7" type="ORF">SDC9_142269</name>
</gene>
<evidence type="ECO:0000256" key="2">
    <source>
        <dbReference type="ARBA" id="ARBA00022670"/>
    </source>
</evidence>